<evidence type="ECO:0000256" key="1">
    <source>
        <dbReference type="ARBA" id="ARBA00006068"/>
    </source>
</evidence>
<dbReference type="AlphaFoldDB" id="A0A9D2SC85"/>
<name>A0A9D2SC85_9FIRM</name>
<dbReference type="Pfam" id="PF03816">
    <property type="entry name" value="LytR_cpsA_psr"/>
    <property type="match status" value="1"/>
</dbReference>
<gene>
    <name evidence="4" type="ORF">H9712_11005</name>
</gene>
<feature type="region of interest" description="Disordered" evidence="2">
    <location>
        <begin position="24"/>
        <end position="44"/>
    </location>
</feature>
<feature type="compositionally biased region" description="Polar residues" evidence="2">
    <location>
        <begin position="34"/>
        <end position="43"/>
    </location>
</feature>
<dbReference type="Gene3D" id="3.40.630.190">
    <property type="entry name" value="LCP protein"/>
    <property type="match status" value="1"/>
</dbReference>
<dbReference type="PANTHER" id="PTHR33392:SF6">
    <property type="entry name" value="POLYISOPRENYL-TEICHOIC ACID--PEPTIDOGLYCAN TEICHOIC ACID TRANSFERASE TAGU"/>
    <property type="match status" value="1"/>
</dbReference>
<accession>A0A9D2SC85</accession>
<evidence type="ECO:0000256" key="2">
    <source>
        <dbReference type="SAM" id="MobiDB-lite"/>
    </source>
</evidence>
<feature type="domain" description="Cell envelope-related transcriptional attenuator" evidence="3">
    <location>
        <begin position="64"/>
        <end position="220"/>
    </location>
</feature>
<dbReference type="InterPro" id="IPR050922">
    <property type="entry name" value="LytR/CpsA/Psr_CW_biosynth"/>
</dbReference>
<evidence type="ECO:0000313" key="5">
    <source>
        <dbReference type="Proteomes" id="UP000823921"/>
    </source>
</evidence>
<reference evidence="4" key="1">
    <citation type="journal article" date="2021" name="PeerJ">
        <title>Extensive microbial diversity within the chicken gut microbiome revealed by metagenomics and culture.</title>
        <authorList>
            <person name="Gilroy R."/>
            <person name="Ravi A."/>
            <person name="Getino M."/>
            <person name="Pursley I."/>
            <person name="Horton D.L."/>
            <person name="Alikhan N.F."/>
            <person name="Baker D."/>
            <person name="Gharbi K."/>
            <person name="Hall N."/>
            <person name="Watson M."/>
            <person name="Adriaenssens E.M."/>
            <person name="Foster-Nyarko E."/>
            <person name="Jarju S."/>
            <person name="Secka A."/>
            <person name="Antonio M."/>
            <person name="Oren A."/>
            <person name="Chaudhuri R.R."/>
            <person name="La Ragione R."/>
            <person name="Hildebrand F."/>
            <person name="Pallen M.J."/>
        </authorList>
    </citation>
    <scope>NUCLEOTIDE SEQUENCE</scope>
    <source>
        <strain evidence="4">CHK192-8294</strain>
    </source>
</reference>
<dbReference type="InterPro" id="IPR004474">
    <property type="entry name" value="LytR_CpsA_psr"/>
</dbReference>
<dbReference type="Proteomes" id="UP000823921">
    <property type="component" value="Unassembled WGS sequence"/>
</dbReference>
<reference evidence="4" key="2">
    <citation type="submission" date="2021-04" db="EMBL/GenBank/DDBJ databases">
        <authorList>
            <person name="Gilroy R."/>
        </authorList>
    </citation>
    <scope>NUCLEOTIDE SEQUENCE</scope>
    <source>
        <strain evidence="4">CHK192-8294</strain>
    </source>
</reference>
<comment type="similarity">
    <text evidence="1">Belongs to the LytR/CpsA/Psr (LCP) family.</text>
</comment>
<dbReference type="NCBIfam" id="TIGR00350">
    <property type="entry name" value="lytR_cpsA_psr"/>
    <property type="match status" value="1"/>
</dbReference>
<organism evidence="4 5">
    <name type="scientific">Candidatus Flavonifractor intestinigallinarum</name>
    <dbReference type="NCBI Taxonomy" id="2838586"/>
    <lineage>
        <taxon>Bacteria</taxon>
        <taxon>Bacillati</taxon>
        <taxon>Bacillota</taxon>
        <taxon>Clostridia</taxon>
        <taxon>Eubacteriales</taxon>
        <taxon>Oscillospiraceae</taxon>
        <taxon>Flavonifractor</taxon>
    </lineage>
</organism>
<evidence type="ECO:0000313" key="4">
    <source>
        <dbReference type="EMBL" id="HJB81499.1"/>
    </source>
</evidence>
<evidence type="ECO:0000259" key="3">
    <source>
        <dbReference type="Pfam" id="PF03816"/>
    </source>
</evidence>
<proteinExistence type="inferred from homology"/>
<dbReference type="EMBL" id="DWXO01000103">
    <property type="protein sequence ID" value="HJB81499.1"/>
    <property type="molecule type" value="Genomic_DNA"/>
</dbReference>
<comment type="caution">
    <text evidence="4">The sequence shown here is derived from an EMBL/GenBank/DDBJ whole genome shotgun (WGS) entry which is preliminary data.</text>
</comment>
<sequence length="316" mass="35556">MVISALIVTLFCVYKLLAKEPEMAAEPTPEPAQPGTSAEPTTGRQRRPYTYTFLLVAKDQVGSNADTMIVCTYDTVEQTVGMVSIPRDTLVESGKLNAVYQQGIEALRDTISDMLGIPIDFYVGINMEGFKVLVDELGGIEFNVPVHMAYDDPAQDLHIHYEPGLQHLDGQDVLNVARCRKNSDGEGTYPNNLYSAYPDNDIGRTRTQQQLIGTILKKALSNPQKINRYIEIFLEYVNTNLEFGEMLWFAEPALGFDFENGMTSATLTGDGNTYYPGWGQYCYQLYPEETLETVNQLINPYDQDLTLEDMNIFQYQ</sequence>
<dbReference type="PANTHER" id="PTHR33392">
    <property type="entry name" value="POLYISOPRENYL-TEICHOIC ACID--PEPTIDOGLYCAN TEICHOIC ACID TRANSFERASE TAGU"/>
    <property type="match status" value="1"/>
</dbReference>
<protein>
    <submittedName>
        <fullName evidence="4">LCP family protein</fullName>
    </submittedName>
</protein>